<dbReference type="SUPFAM" id="SSF46785">
    <property type="entry name" value="Winged helix' DNA-binding domain"/>
    <property type="match status" value="1"/>
</dbReference>
<comment type="caution">
    <text evidence="3">The sequence shown here is derived from an EMBL/GenBank/DDBJ whole genome shotgun (WGS) entry which is preliminary data.</text>
</comment>
<dbReference type="InterPro" id="IPR013196">
    <property type="entry name" value="HTH_11"/>
</dbReference>
<organism evidence="3 4">
    <name type="scientific">Nocardia testacea</name>
    <dbReference type="NCBI Taxonomy" id="248551"/>
    <lineage>
        <taxon>Bacteria</taxon>
        <taxon>Bacillati</taxon>
        <taxon>Actinomycetota</taxon>
        <taxon>Actinomycetes</taxon>
        <taxon>Mycobacteriales</taxon>
        <taxon>Nocardiaceae</taxon>
        <taxon>Nocardia</taxon>
    </lineage>
</organism>
<keyword evidence="4" id="KW-1185">Reference proteome</keyword>
<sequence length="224" mass="24359">MRRLERLHAITNHLRVHSPRPVSATVLADRFGVSRRTIERDLRSLNDAGVPVYGSPGRTGGYAILPEYSLPPVPLTVDEATACVAALGLMDRSPLAPHARTALDKLRAALPAPVEAAATAAPVVMTVVTRQAQRTAAWLDAVRDHTLVEILYENDPAPRLVEPYTTLEGGGSWYLVGWCRTREGVRGFRTDRVAELSLTASTFEPDHVAAVTKDLARWAVAPLT</sequence>
<feature type="domain" description="WYL" evidence="2">
    <location>
        <begin position="139"/>
        <end position="196"/>
    </location>
</feature>
<proteinExistence type="predicted"/>
<dbReference type="Pfam" id="PF08279">
    <property type="entry name" value="HTH_11"/>
    <property type="match status" value="1"/>
</dbReference>
<protein>
    <submittedName>
        <fullName evidence="3">Helix-turn-helix transcriptional regulator</fullName>
    </submittedName>
</protein>
<dbReference type="PANTHER" id="PTHR34580">
    <property type="match status" value="1"/>
</dbReference>
<dbReference type="PANTHER" id="PTHR34580:SF3">
    <property type="entry name" value="PROTEIN PAFB"/>
    <property type="match status" value="1"/>
</dbReference>
<dbReference type="InterPro" id="IPR026881">
    <property type="entry name" value="WYL_dom"/>
</dbReference>
<dbReference type="Pfam" id="PF13280">
    <property type="entry name" value="WYL"/>
    <property type="match status" value="1"/>
</dbReference>
<evidence type="ECO:0000259" key="2">
    <source>
        <dbReference type="Pfam" id="PF13280"/>
    </source>
</evidence>
<dbReference type="EMBL" id="JBIRYL010000001">
    <property type="protein sequence ID" value="MFI2228737.1"/>
    <property type="molecule type" value="Genomic_DNA"/>
</dbReference>
<dbReference type="InterPro" id="IPR051534">
    <property type="entry name" value="CBASS_pafABC_assoc_protein"/>
</dbReference>
<evidence type="ECO:0000259" key="1">
    <source>
        <dbReference type="Pfam" id="PF08279"/>
    </source>
</evidence>
<dbReference type="RefSeq" id="WP_397059122.1">
    <property type="nucleotide sequence ID" value="NZ_JBIRYL010000001.1"/>
</dbReference>
<name>A0ABW7VVH7_9NOCA</name>
<evidence type="ECO:0000313" key="4">
    <source>
        <dbReference type="Proteomes" id="UP001611494"/>
    </source>
</evidence>
<dbReference type="PROSITE" id="PS52050">
    <property type="entry name" value="WYL"/>
    <property type="match status" value="1"/>
</dbReference>
<accession>A0ABW7VVH7</accession>
<feature type="domain" description="Helix-turn-helix type 11" evidence="1">
    <location>
        <begin position="9"/>
        <end position="62"/>
    </location>
</feature>
<dbReference type="Gene3D" id="1.10.10.10">
    <property type="entry name" value="Winged helix-like DNA-binding domain superfamily/Winged helix DNA-binding domain"/>
    <property type="match status" value="1"/>
</dbReference>
<evidence type="ECO:0000313" key="3">
    <source>
        <dbReference type="EMBL" id="MFI2228737.1"/>
    </source>
</evidence>
<reference evidence="3 4" key="1">
    <citation type="submission" date="2024-10" db="EMBL/GenBank/DDBJ databases">
        <title>The Natural Products Discovery Center: Release of the First 8490 Sequenced Strains for Exploring Actinobacteria Biosynthetic Diversity.</title>
        <authorList>
            <person name="Kalkreuter E."/>
            <person name="Kautsar S.A."/>
            <person name="Yang D."/>
            <person name="Bader C.D."/>
            <person name="Teijaro C.N."/>
            <person name="Fluegel L."/>
            <person name="Davis C.M."/>
            <person name="Simpson J.R."/>
            <person name="Lauterbach L."/>
            <person name="Steele A.D."/>
            <person name="Gui C."/>
            <person name="Meng S."/>
            <person name="Li G."/>
            <person name="Viehrig K."/>
            <person name="Ye F."/>
            <person name="Su P."/>
            <person name="Kiefer A.F."/>
            <person name="Nichols A."/>
            <person name="Cepeda A.J."/>
            <person name="Yan W."/>
            <person name="Fan B."/>
            <person name="Jiang Y."/>
            <person name="Adhikari A."/>
            <person name="Zheng C.-J."/>
            <person name="Schuster L."/>
            <person name="Cowan T.M."/>
            <person name="Smanski M.J."/>
            <person name="Chevrette M.G."/>
            <person name="De Carvalho L.P.S."/>
            <person name="Shen B."/>
        </authorList>
    </citation>
    <scope>NUCLEOTIDE SEQUENCE [LARGE SCALE GENOMIC DNA]</scope>
    <source>
        <strain evidence="3 4">NPDC019377</strain>
    </source>
</reference>
<dbReference type="Proteomes" id="UP001611494">
    <property type="component" value="Unassembled WGS sequence"/>
</dbReference>
<gene>
    <name evidence="3" type="ORF">ACH49Z_02675</name>
</gene>
<dbReference type="InterPro" id="IPR036390">
    <property type="entry name" value="WH_DNA-bd_sf"/>
</dbReference>
<dbReference type="InterPro" id="IPR036388">
    <property type="entry name" value="WH-like_DNA-bd_sf"/>
</dbReference>